<evidence type="ECO:0000256" key="1">
    <source>
        <dbReference type="SAM" id="Phobius"/>
    </source>
</evidence>
<evidence type="ECO:0000313" key="2">
    <source>
        <dbReference type="EMBL" id="KAK6221727.1"/>
    </source>
</evidence>
<dbReference type="AlphaFoldDB" id="A0AAV9TLR0"/>
<feature type="transmembrane region" description="Helical" evidence="1">
    <location>
        <begin position="52"/>
        <end position="71"/>
    </location>
</feature>
<protein>
    <recommendedName>
        <fullName evidence="4">Integral membrane protein</fullName>
    </recommendedName>
</protein>
<evidence type="ECO:0000313" key="3">
    <source>
        <dbReference type="Proteomes" id="UP001327957"/>
    </source>
</evidence>
<keyword evidence="1" id="KW-1133">Transmembrane helix</keyword>
<sequence>MALIYQAQIGLAIAAVFVCLNVLYFGFESAIAVKRIVREQKRLPGSIVNAQYLAPLVIVLLGGILIPFLFVGERDHQNSCSKKVDADIAGRGIRFAAWTQIGVLLFVALLGTFHNRATMAKEIGAGLVVTHLSLSIALLINRQYGQLTTAELVLGSMMLDAQNSALSIPLVTKETLAARWQVVITVVCQGFGLALLGVILHDIGDGKFVVPDCRCVAVAWWGDVGAGVENCDPAVRFVPIVRRQDMRALWVYYSCRLISYTQSSFHSLMNMEAFHQAENQTEGEGILNGLTFPQVHQGPRSWLQEWIFKRKTEREYDKYMTTVSLAYLVYGMFAITSMVAVECAMAKIKPGGVEKITIGQAIAIVVAGATILRGVWLLHKVRNGEWKMHPVIEELTSGCSGRQTLPLFLDIRMSN</sequence>
<evidence type="ECO:0008006" key="4">
    <source>
        <dbReference type="Google" id="ProtNLM"/>
    </source>
</evidence>
<reference evidence="2 3" key="1">
    <citation type="submission" date="2023-04" db="EMBL/GenBank/DDBJ databases">
        <title>Colletotrichum tabacum stain YC1 causing leaf anthracnose on Nicotiana tabacum(L.) cv.</title>
        <authorList>
            <person name="Ji Z."/>
            <person name="Wang M."/>
            <person name="Zhang J."/>
            <person name="Wang N."/>
            <person name="Zhou Z."/>
        </authorList>
    </citation>
    <scope>NUCLEOTIDE SEQUENCE [LARGE SCALE GENOMIC DNA]</scope>
    <source>
        <strain evidence="2 3">YC1</strain>
    </source>
</reference>
<feature type="transmembrane region" description="Helical" evidence="1">
    <location>
        <begin position="319"/>
        <end position="341"/>
    </location>
</feature>
<gene>
    <name evidence="2" type="ORF">QIS74_04599</name>
</gene>
<feature type="transmembrane region" description="Helical" evidence="1">
    <location>
        <begin position="123"/>
        <end position="140"/>
    </location>
</feature>
<feature type="transmembrane region" description="Helical" evidence="1">
    <location>
        <begin position="12"/>
        <end position="32"/>
    </location>
</feature>
<proteinExistence type="predicted"/>
<keyword evidence="3" id="KW-1185">Reference proteome</keyword>
<dbReference type="EMBL" id="JASAOK010000020">
    <property type="protein sequence ID" value="KAK6221727.1"/>
    <property type="molecule type" value="Genomic_DNA"/>
</dbReference>
<feature type="transmembrane region" description="Helical" evidence="1">
    <location>
        <begin position="361"/>
        <end position="378"/>
    </location>
</feature>
<dbReference type="Proteomes" id="UP001327957">
    <property type="component" value="Unassembled WGS sequence"/>
</dbReference>
<comment type="caution">
    <text evidence="2">The sequence shown here is derived from an EMBL/GenBank/DDBJ whole genome shotgun (WGS) entry which is preliminary data.</text>
</comment>
<feature type="transmembrane region" description="Helical" evidence="1">
    <location>
        <begin position="92"/>
        <end position="111"/>
    </location>
</feature>
<feature type="transmembrane region" description="Helical" evidence="1">
    <location>
        <begin position="178"/>
        <end position="200"/>
    </location>
</feature>
<accession>A0AAV9TLR0</accession>
<keyword evidence="1" id="KW-0812">Transmembrane</keyword>
<name>A0AAV9TLR0_9PEZI</name>
<organism evidence="2 3">
    <name type="scientific">Colletotrichum tabaci</name>
    <dbReference type="NCBI Taxonomy" id="1209068"/>
    <lineage>
        <taxon>Eukaryota</taxon>
        <taxon>Fungi</taxon>
        <taxon>Dikarya</taxon>
        <taxon>Ascomycota</taxon>
        <taxon>Pezizomycotina</taxon>
        <taxon>Sordariomycetes</taxon>
        <taxon>Hypocreomycetidae</taxon>
        <taxon>Glomerellales</taxon>
        <taxon>Glomerellaceae</taxon>
        <taxon>Colletotrichum</taxon>
        <taxon>Colletotrichum destructivum species complex</taxon>
    </lineage>
</organism>
<keyword evidence="1" id="KW-0472">Membrane</keyword>